<dbReference type="CTD" id="4509"/>
<evidence type="ECO:0000256" key="4">
    <source>
        <dbReference type="ARBA" id="ARBA00022547"/>
    </source>
</evidence>
<dbReference type="RefSeq" id="YP_009659094.1">
    <property type="nucleotide sequence ID" value="NC_042882.1"/>
</dbReference>
<comment type="subcellular location">
    <subcellularLocation>
        <location evidence="1 14">Mitochondrion membrane</location>
        <topology evidence="1 14">Single-pass membrane protein</topology>
    </subcellularLocation>
</comment>
<evidence type="ECO:0000256" key="13">
    <source>
        <dbReference type="ARBA" id="ARBA00064647"/>
    </source>
</evidence>
<proteinExistence type="inferred from homology"/>
<keyword evidence="11" id="KW-0066">ATP synthesis</keyword>
<keyword evidence="5 14" id="KW-0812">Transmembrane</keyword>
<keyword evidence="8 14" id="KW-0406">Ion transport</keyword>
<dbReference type="InterPro" id="IPR050635">
    <property type="entry name" value="ATPase_protein_8"/>
</dbReference>
<evidence type="ECO:0000256" key="7">
    <source>
        <dbReference type="ARBA" id="ARBA00022989"/>
    </source>
</evidence>
<accession>A0A4P8PF62</accession>
<gene>
    <name evidence="16" type="primary">ATP8</name>
</gene>
<geneLocation type="mitochondrion" evidence="16"/>
<keyword evidence="6 14" id="KW-0375">Hydrogen ion transport</keyword>
<dbReference type="InterPro" id="IPR001421">
    <property type="entry name" value="ATP8_metazoa"/>
</dbReference>
<evidence type="ECO:0000256" key="10">
    <source>
        <dbReference type="ARBA" id="ARBA00023136"/>
    </source>
</evidence>
<organism evidence="16">
    <name type="scientific">Gephyrocharax atracaudatus</name>
    <dbReference type="NCBI Taxonomy" id="930246"/>
    <lineage>
        <taxon>Eukaryota</taxon>
        <taxon>Metazoa</taxon>
        <taxon>Chordata</taxon>
        <taxon>Craniata</taxon>
        <taxon>Vertebrata</taxon>
        <taxon>Euteleostomi</taxon>
        <taxon>Actinopterygii</taxon>
        <taxon>Neopterygii</taxon>
        <taxon>Teleostei</taxon>
        <taxon>Ostariophysi</taxon>
        <taxon>Characiformes</taxon>
        <taxon>Characoidei</taxon>
        <taxon>Stevardiidae</taxon>
        <taxon>Gephyrocharax</taxon>
    </lineage>
</organism>
<dbReference type="Pfam" id="PF00895">
    <property type="entry name" value="ATP-synt_8"/>
    <property type="match status" value="1"/>
</dbReference>
<comment type="subunit">
    <text evidence="13">Component of the ATP synthase complex composed at least of ATP5F1A/subunit alpha, ATP5F1B/subunit beta, ATP5MC1/subunit c (homooctomer), MT-ATP6/subunit a, MT-ATP8/subunit 8, ATP5ME/subunit e, ATP5MF/subunit f, ATP5MG/subunit g, ATP5MK/subunit k, ATP5MJ/subunit j, ATP5F1C/subunit gamma, ATP5F1D/subunit delta, ATP5F1E/subunit epsilon, ATP5PF/subunit F6, ATP5PB/subunit b, ATP5PD/subunit d, ATP5PO/subunit OSCP. ATP synthase complex consists of a soluble F(1) head domain (subunits alpha(3) and beta(3)) - the catalytic core - and a membrane F(0) domain - the membrane proton channel (subunits c, a, 8, e, f, g, k and j). These two domains are linked by a central stalk (subunits gamma, delta, and epsilon) rotating inside the F1 region and a stationary peripheral stalk (subunits F6, b, d, and OSCP).</text>
</comment>
<keyword evidence="4 14" id="KW-0138">CF(0)</keyword>
<dbReference type="GO" id="GO:0015078">
    <property type="term" value="F:proton transmembrane transporter activity"/>
    <property type="evidence" value="ECO:0007669"/>
    <property type="project" value="InterPro"/>
</dbReference>
<evidence type="ECO:0000256" key="2">
    <source>
        <dbReference type="ARBA" id="ARBA00008892"/>
    </source>
</evidence>
<dbReference type="GO" id="GO:0031966">
    <property type="term" value="C:mitochondrial membrane"/>
    <property type="evidence" value="ECO:0007669"/>
    <property type="project" value="UniProtKB-SubCell"/>
</dbReference>
<dbReference type="GeneID" id="40490638"/>
<evidence type="ECO:0000256" key="3">
    <source>
        <dbReference type="ARBA" id="ARBA00022448"/>
    </source>
</evidence>
<dbReference type="PANTHER" id="PTHR39937:SF1">
    <property type="entry name" value="ATP SYNTHASE PROTEIN 8"/>
    <property type="match status" value="1"/>
</dbReference>
<keyword evidence="7 15" id="KW-1133">Transmembrane helix</keyword>
<dbReference type="GO" id="GO:0015986">
    <property type="term" value="P:proton motive force-driven ATP synthesis"/>
    <property type="evidence" value="ECO:0007669"/>
    <property type="project" value="InterPro"/>
</dbReference>
<evidence type="ECO:0000256" key="6">
    <source>
        <dbReference type="ARBA" id="ARBA00022781"/>
    </source>
</evidence>
<evidence type="ECO:0000256" key="5">
    <source>
        <dbReference type="ARBA" id="ARBA00022692"/>
    </source>
</evidence>
<keyword evidence="9 14" id="KW-0496">Mitochondrion</keyword>
<comment type="function">
    <text evidence="12">Subunit 8, of the mitochondrial membrane ATP synthase complex (F(1)F(0) ATP synthase or Complex V) that produces ATP from ADP in the presence of a proton gradient across the membrane which is generated by electron transport complexes of the respiratory chain. ATP synthase complex consist of a soluble F(1) head domain - the catalytic core - and a membrane F(1) domain - the membrane proton channel. These two domains are linked by a central stalk rotating inside the F(1) region and a stationary peripheral stalk. During catalysis, ATP synthesis in the catalytic domain of F(1) is coupled via a rotary mechanism of the central stalk subunits to proton translocation. In vivo, can only synthesize ATP although its ATP hydrolase activity can be activated artificially in vitro. Part of the complex F(0) domain.</text>
</comment>
<evidence type="ECO:0000256" key="1">
    <source>
        <dbReference type="ARBA" id="ARBA00004304"/>
    </source>
</evidence>
<feature type="transmembrane region" description="Helical" evidence="15">
    <location>
        <begin position="6"/>
        <end position="24"/>
    </location>
</feature>
<dbReference type="AlphaFoldDB" id="A0A4P8PF62"/>
<comment type="similarity">
    <text evidence="2 14">Belongs to the ATPase protein 8 family.</text>
</comment>
<evidence type="ECO:0000256" key="12">
    <source>
        <dbReference type="ARBA" id="ARBA00053067"/>
    </source>
</evidence>
<keyword evidence="10 15" id="KW-0472">Membrane</keyword>
<keyword evidence="3 14" id="KW-0813">Transport</keyword>
<evidence type="ECO:0000256" key="8">
    <source>
        <dbReference type="ARBA" id="ARBA00023065"/>
    </source>
</evidence>
<sequence>MPQLILNPWFSILVMSWVIFLTIIPSKIMNHYFNNEPEAASTHKPKTQAWDWTWH</sequence>
<reference evidence="16" key="1">
    <citation type="submission" date="2018-07" db="EMBL/GenBank/DDBJ databases">
        <title>The complete mitochondrial genome of Gephyrocharax atracaudatus(Characiformes,Characidae).</title>
        <authorList>
            <person name="Huang Y."/>
            <person name="Liu Y."/>
        </authorList>
    </citation>
    <scope>NUCLEOTIDE SEQUENCE</scope>
</reference>
<name>A0A4P8PF62_9TELE</name>
<evidence type="ECO:0000256" key="9">
    <source>
        <dbReference type="ARBA" id="ARBA00023128"/>
    </source>
</evidence>
<dbReference type="EMBL" id="MH636341">
    <property type="protein sequence ID" value="QCQ81479.1"/>
    <property type="molecule type" value="Genomic_DNA"/>
</dbReference>
<protein>
    <recommendedName>
        <fullName evidence="14">ATP synthase complex subunit 8</fullName>
    </recommendedName>
</protein>
<evidence type="ECO:0000313" key="16">
    <source>
        <dbReference type="EMBL" id="QCQ81479.1"/>
    </source>
</evidence>
<evidence type="ECO:0000256" key="11">
    <source>
        <dbReference type="ARBA" id="ARBA00023310"/>
    </source>
</evidence>
<dbReference type="GO" id="GO:0045259">
    <property type="term" value="C:proton-transporting ATP synthase complex"/>
    <property type="evidence" value="ECO:0007669"/>
    <property type="project" value="UniProtKB-KW"/>
</dbReference>
<evidence type="ECO:0000256" key="15">
    <source>
        <dbReference type="SAM" id="Phobius"/>
    </source>
</evidence>
<evidence type="ECO:0000256" key="14">
    <source>
        <dbReference type="RuleBase" id="RU003661"/>
    </source>
</evidence>
<dbReference type="PANTHER" id="PTHR39937">
    <property type="entry name" value="ATP SYNTHASE PROTEIN 8"/>
    <property type="match status" value="1"/>
</dbReference>